<feature type="transmembrane region" description="Helical" evidence="2">
    <location>
        <begin position="224"/>
        <end position="256"/>
    </location>
</feature>
<keyword evidence="2" id="KW-1133">Transmembrane helix</keyword>
<protein>
    <submittedName>
        <fullName evidence="4">Uncharacterized membrane protein YjgN (DUF898 family)</fullName>
    </submittedName>
</protein>
<sequence>MTDLPAATPPTPADDPTGSPYGRHVGLRPALDAAGTPATPTVTEYPVSFTGRADEYFRIWIVNVALTIVTLGVYLPWARVRTRQYFYGHVWVDGQNFEYRANPVALLRGYVLVGTLFLGYTLSTQFQKYWIAVPLLLAYVLLYPWLVRQSLRFQAANTVHRGLRFRFSGTVKAAYVAYGAANILASIGGIFALPWAWFMQRRYQLDHVEYGTARGHFRGDVAPFYVIAVTAVGIGIGLAIAVALPVTAVLFGTSALDSGSLDDLKTTGLLAGIIAAYVAFILLYTVLWQYVRAATMAYVLNHAELGGVVRTRATFRPWRLVWIGVTNALATVVTLGLATPWAAIRRTKYVMEGVQVRAIAPLDDFAAGSAERPSALGEAATELLDIQVGF</sequence>
<reference evidence="3" key="4">
    <citation type="submission" date="2024-05" db="EMBL/GenBank/DDBJ databases">
        <authorList>
            <person name="Sun Q."/>
            <person name="Zhou Y."/>
        </authorList>
    </citation>
    <scope>NUCLEOTIDE SEQUENCE</scope>
    <source>
        <strain evidence="3">CGMCC 1.18437</strain>
    </source>
</reference>
<evidence type="ECO:0000256" key="1">
    <source>
        <dbReference type="SAM" id="MobiDB-lite"/>
    </source>
</evidence>
<keyword evidence="6" id="KW-1185">Reference proteome</keyword>
<dbReference type="Proteomes" id="UP000619376">
    <property type="component" value="Unassembled WGS sequence"/>
</dbReference>
<evidence type="ECO:0000313" key="4">
    <source>
        <dbReference type="EMBL" id="MBB5377079.1"/>
    </source>
</evidence>
<evidence type="ECO:0000256" key="2">
    <source>
        <dbReference type="SAM" id="Phobius"/>
    </source>
</evidence>
<organism evidence="4 5">
    <name type="scientific">Deinococcus metalli</name>
    <dbReference type="NCBI Taxonomy" id="1141878"/>
    <lineage>
        <taxon>Bacteria</taxon>
        <taxon>Thermotogati</taxon>
        <taxon>Deinococcota</taxon>
        <taxon>Deinococci</taxon>
        <taxon>Deinococcales</taxon>
        <taxon>Deinococcaceae</taxon>
        <taxon>Deinococcus</taxon>
    </lineage>
</organism>
<proteinExistence type="predicted"/>
<name>A0A7W8KF68_9DEIO</name>
<comment type="caution">
    <text evidence="4">The sequence shown here is derived from an EMBL/GenBank/DDBJ whole genome shotgun (WGS) entry which is preliminary data.</text>
</comment>
<dbReference type="InterPro" id="IPR010295">
    <property type="entry name" value="DUF898"/>
</dbReference>
<feature type="transmembrane region" description="Helical" evidence="2">
    <location>
        <begin position="173"/>
        <end position="197"/>
    </location>
</feature>
<evidence type="ECO:0000313" key="5">
    <source>
        <dbReference type="Proteomes" id="UP000539473"/>
    </source>
</evidence>
<keyword evidence="2" id="KW-0812">Transmembrane</keyword>
<dbReference type="EMBL" id="JACHFK010000006">
    <property type="protein sequence ID" value="MBB5377079.1"/>
    <property type="molecule type" value="Genomic_DNA"/>
</dbReference>
<dbReference type="AlphaFoldDB" id="A0A7W8KF68"/>
<feature type="transmembrane region" description="Helical" evidence="2">
    <location>
        <begin position="320"/>
        <end position="344"/>
    </location>
</feature>
<keyword evidence="2" id="KW-0472">Membrane</keyword>
<reference evidence="3" key="1">
    <citation type="journal article" date="2014" name="Int. J. Syst. Evol. Microbiol.">
        <title>Complete genome of a new Firmicutes species belonging to the dominant human colonic microbiota ('Ruminococcus bicirculans') reveals two chromosomes and a selective capacity to utilize plant glucans.</title>
        <authorList>
            <consortium name="NISC Comparative Sequencing Program"/>
            <person name="Wegmann U."/>
            <person name="Louis P."/>
            <person name="Goesmann A."/>
            <person name="Henrissat B."/>
            <person name="Duncan S.H."/>
            <person name="Flint H.J."/>
        </authorList>
    </citation>
    <scope>NUCLEOTIDE SEQUENCE</scope>
    <source>
        <strain evidence="3">CGMCC 1.18437</strain>
    </source>
</reference>
<feature type="region of interest" description="Disordered" evidence="1">
    <location>
        <begin position="1"/>
        <end position="21"/>
    </location>
</feature>
<feature type="transmembrane region" description="Helical" evidence="2">
    <location>
        <begin position="268"/>
        <end position="291"/>
    </location>
</feature>
<accession>A0A7W8KF68</accession>
<feature type="transmembrane region" description="Helical" evidence="2">
    <location>
        <begin position="129"/>
        <end position="147"/>
    </location>
</feature>
<dbReference type="EMBL" id="BNAJ01000006">
    <property type="protein sequence ID" value="GHF49145.1"/>
    <property type="molecule type" value="Genomic_DNA"/>
</dbReference>
<reference evidence="4 5" key="3">
    <citation type="submission" date="2020-08" db="EMBL/GenBank/DDBJ databases">
        <title>Genomic Encyclopedia of Type Strains, Phase IV (KMG-IV): sequencing the most valuable type-strain genomes for metagenomic binning, comparative biology and taxonomic classification.</title>
        <authorList>
            <person name="Goeker M."/>
        </authorList>
    </citation>
    <scope>NUCLEOTIDE SEQUENCE [LARGE SCALE GENOMIC DNA]</scope>
    <source>
        <strain evidence="4 5">DSM 27521</strain>
    </source>
</reference>
<dbReference type="Proteomes" id="UP000539473">
    <property type="component" value="Unassembled WGS sequence"/>
</dbReference>
<feature type="transmembrane region" description="Helical" evidence="2">
    <location>
        <begin position="57"/>
        <end position="77"/>
    </location>
</feature>
<evidence type="ECO:0000313" key="3">
    <source>
        <dbReference type="EMBL" id="GHF49145.1"/>
    </source>
</evidence>
<dbReference type="Pfam" id="PF05987">
    <property type="entry name" value="DUF898"/>
    <property type="match status" value="1"/>
</dbReference>
<dbReference type="RefSeq" id="WP_184112315.1">
    <property type="nucleotide sequence ID" value="NZ_BNAJ01000006.1"/>
</dbReference>
<reference evidence="6" key="2">
    <citation type="journal article" date="2019" name="Int. J. Syst. Evol. Microbiol.">
        <title>The Global Catalogue of Microorganisms (GCM) 10K type strain sequencing project: providing services to taxonomists for standard genome sequencing and annotation.</title>
        <authorList>
            <consortium name="The Broad Institute Genomics Platform"/>
            <consortium name="The Broad Institute Genome Sequencing Center for Infectious Disease"/>
            <person name="Wu L."/>
            <person name="Ma J."/>
        </authorList>
    </citation>
    <scope>NUCLEOTIDE SEQUENCE [LARGE SCALE GENOMIC DNA]</scope>
    <source>
        <strain evidence="6">CGMCC 1.18437</strain>
    </source>
</reference>
<gene>
    <name evidence="3" type="ORF">GCM10017781_26960</name>
    <name evidence="4" type="ORF">HNQ07_002552</name>
</gene>
<evidence type="ECO:0000313" key="6">
    <source>
        <dbReference type="Proteomes" id="UP000619376"/>
    </source>
</evidence>